<reference evidence="2 3" key="1">
    <citation type="submission" date="2018-05" db="EMBL/GenBank/DDBJ databases">
        <title>Genome sequencing of Flavobacterium sp. HYN0049.</title>
        <authorList>
            <person name="Yi H."/>
            <person name="Baek C."/>
        </authorList>
    </citation>
    <scope>NUCLEOTIDE SEQUENCE [LARGE SCALE GENOMIC DNA]</scope>
    <source>
        <strain evidence="2 3">HYN0049</strain>
    </source>
</reference>
<protein>
    <submittedName>
        <fullName evidence="2">Uncharacterized protein</fullName>
    </submittedName>
</protein>
<proteinExistence type="predicted"/>
<organism evidence="2 3">
    <name type="scientific">Flavobacterium pallidum</name>
    <dbReference type="NCBI Taxonomy" id="2172098"/>
    <lineage>
        <taxon>Bacteria</taxon>
        <taxon>Pseudomonadati</taxon>
        <taxon>Bacteroidota</taxon>
        <taxon>Flavobacteriia</taxon>
        <taxon>Flavobacteriales</taxon>
        <taxon>Flavobacteriaceae</taxon>
        <taxon>Flavobacterium</taxon>
    </lineage>
</organism>
<accession>A0A2S1SED2</accession>
<dbReference type="AlphaFoldDB" id="A0A2S1SED2"/>
<name>A0A2S1SED2_9FLAO</name>
<evidence type="ECO:0000313" key="2">
    <source>
        <dbReference type="EMBL" id="AWI24751.1"/>
    </source>
</evidence>
<gene>
    <name evidence="2" type="ORF">HYN49_01960</name>
</gene>
<keyword evidence="3" id="KW-1185">Reference proteome</keyword>
<dbReference type="EMBL" id="CP029187">
    <property type="protein sequence ID" value="AWI24751.1"/>
    <property type="molecule type" value="Genomic_DNA"/>
</dbReference>
<keyword evidence="1" id="KW-0732">Signal</keyword>
<feature type="signal peptide" evidence="1">
    <location>
        <begin position="1"/>
        <end position="50"/>
    </location>
</feature>
<dbReference type="Proteomes" id="UP000244937">
    <property type="component" value="Chromosome"/>
</dbReference>
<sequence length="151" mass="18389">MKSFPFTWRAFLIYMTSDYKSFFITFEFKSLTMKKILALFAFFFFAFASAQDPKDPDFDVKDRLYKKYKNEVRSYDRKDFDDLMMAFFEKQSEESPTLTKEEYYTYTVKIAIYSEKYGLLYKKEKEVAQKTKNEWLARMYSDYMASRPKKD</sequence>
<evidence type="ECO:0000313" key="3">
    <source>
        <dbReference type="Proteomes" id="UP000244937"/>
    </source>
</evidence>
<feature type="chain" id="PRO_5015665788" evidence="1">
    <location>
        <begin position="51"/>
        <end position="151"/>
    </location>
</feature>
<evidence type="ECO:0000256" key="1">
    <source>
        <dbReference type="SAM" id="SignalP"/>
    </source>
</evidence>
<dbReference type="KEGG" id="fpal:HYN49_01960"/>